<evidence type="ECO:0000313" key="3">
    <source>
        <dbReference type="Proteomes" id="UP000195447"/>
    </source>
</evidence>
<name>A0A1Y4LYB5_9FIRM</name>
<dbReference type="RefSeq" id="WP_087158059.1">
    <property type="nucleotide sequence ID" value="NZ_NFKM01000002.1"/>
</dbReference>
<sequence>MSRSIVIVILVIILIAIPILMRKLSWKKMINALNDVDYNRYYDIIDSFSCKMTFSAFDRENMRLSGFIAQNRKDDVENQIKMMMNMRIKPKQKVALGTRGFYYYLEQGKAKRARDMIDFAKANGPESSYKDLELQYSILLKKESKYIDEVKAKIDAIWNEKDHLDGDKKVVVGTFQYLIGLQYSYKNDLENMKLYFEQALENVAGTPYEENIKNILKEKNI</sequence>
<keyword evidence="1" id="KW-0472">Membrane</keyword>
<evidence type="ECO:0008006" key="4">
    <source>
        <dbReference type="Google" id="ProtNLM"/>
    </source>
</evidence>
<accession>A0A1Y4LYB5</accession>
<protein>
    <recommendedName>
        <fullName evidence="4">Tetratricopeptide repeat-like domain-containing protein</fullName>
    </recommendedName>
</protein>
<dbReference type="EMBL" id="NFKM01000002">
    <property type="protein sequence ID" value="OUP61583.1"/>
    <property type="molecule type" value="Genomic_DNA"/>
</dbReference>
<proteinExistence type="predicted"/>
<evidence type="ECO:0000313" key="2">
    <source>
        <dbReference type="EMBL" id="OUP61583.1"/>
    </source>
</evidence>
<gene>
    <name evidence="2" type="ORF">B5F14_01125</name>
</gene>
<dbReference type="Proteomes" id="UP000195447">
    <property type="component" value="Unassembled WGS sequence"/>
</dbReference>
<reference evidence="3" key="1">
    <citation type="submission" date="2017-04" db="EMBL/GenBank/DDBJ databases">
        <title>Function of individual gut microbiota members based on whole genome sequencing of pure cultures obtained from chicken caecum.</title>
        <authorList>
            <person name="Medvecky M."/>
            <person name="Cejkova D."/>
            <person name="Polansky O."/>
            <person name="Karasova D."/>
            <person name="Kubasova T."/>
            <person name="Cizek A."/>
            <person name="Rychlik I."/>
        </authorList>
    </citation>
    <scope>NUCLEOTIDE SEQUENCE [LARGE SCALE GENOMIC DNA]</scope>
    <source>
        <strain evidence="3">An178</strain>
    </source>
</reference>
<keyword evidence="1" id="KW-1133">Transmembrane helix</keyword>
<feature type="transmembrane region" description="Helical" evidence="1">
    <location>
        <begin position="6"/>
        <end position="24"/>
    </location>
</feature>
<dbReference type="AlphaFoldDB" id="A0A1Y4LYB5"/>
<comment type="caution">
    <text evidence="2">The sequence shown here is derived from an EMBL/GenBank/DDBJ whole genome shotgun (WGS) entry which is preliminary data.</text>
</comment>
<evidence type="ECO:0000256" key="1">
    <source>
        <dbReference type="SAM" id="Phobius"/>
    </source>
</evidence>
<keyword evidence="3" id="KW-1185">Reference proteome</keyword>
<organism evidence="2 3">
    <name type="scientific">Faecalitalea cylindroides</name>
    <dbReference type="NCBI Taxonomy" id="39483"/>
    <lineage>
        <taxon>Bacteria</taxon>
        <taxon>Bacillati</taxon>
        <taxon>Bacillota</taxon>
        <taxon>Erysipelotrichia</taxon>
        <taxon>Erysipelotrichales</taxon>
        <taxon>Erysipelotrichaceae</taxon>
        <taxon>Faecalitalea</taxon>
    </lineage>
</organism>
<keyword evidence="1" id="KW-0812">Transmembrane</keyword>